<dbReference type="PANTHER" id="PTHR11835:SF34">
    <property type="entry name" value="ISOCITRATE DEHYDROGENASE [NAD] SUBUNIT ALPHA, MITOCHONDRIAL"/>
    <property type="match status" value="1"/>
</dbReference>
<comment type="similarity">
    <text evidence="1">Belongs to the isocitrate and isopropylmalate dehydrogenases family.</text>
</comment>
<dbReference type="Gene3D" id="3.40.718.10">
    <property type="entry name" value="Isopropylmalate Dehydrogenase"/>
    <property type="match status" value="1"/>
</dbReference>
<evidence type="ECO:0000313" key="4">
    <source>
        <dbReference type="EMBL" id="ADM28570.1"/>
    </source>
</evidence>
<evidence type="ECO:0000256" key="2">
    <source>
        <dbReference type="ARBA" id="ARBA00023002"/>
    </source>
</evidence>
<dbReference type="EC" id="1.1.1.41" evidence="4"/>
<accession>E0SSB3</accession>
<dbReference type="KEGG" id="iag:Igag_1773"/>
<dbReference type="GO" id="GO:0006099">
    <property type="term" value="P:tricarboxylic acid cycle"/>
    <property type="evidence" value="ECO:0007669"/>
    <property type="project" value="TreeGrafter"/>
</dbReference>
<evidence type="ECO:0000313" key="5">
    <source>
        <dbReference type="Proteomes" id="UP000001304"/>
    </source>
</evidence>
<dbReference type="PANTHER" id="PTHR11835">
    <property type="entry name" value="DECARBOXYLATING DEHYDROGENASES-ISOCITRATE, ISOPROPYLMALATE, TARTRATE"/>
    <property type="match status" value="1"/>
</dbReference>
<dbReference type="STRING" id="583356.Igag_1773"/>
<protein>
    <submittedName>
        <fullName evidence="4">Isocitrate dehydrogenase (NAD(+))</fullName>
        <ecNumber evidence="4">1.1.1.41</ecNumber>
    </submittedName>
</protein>
<evidence type="ECO:0000256" key="1">
    <source>
        <dbReference type="ARBA" id="ARBA00007769"/>
    </source>
</evidence>
<dbReference type="AlphaFoldDB" id="E0SSB3"/>
<proteinExistence type="inferred from homology"/>
<dbReference type="InterPro" id="IPR024084">
    <property type="entry name" value="IsoPropMal-DH-like_dom"/>
</dbReference>
<keyword evidence="5" id="KW-1185">Reference proteome</keyword>
<keyword evidence="2 4" id="KW-0560">Oxidoreductase</keyword>
<dbReference type="Pfam" id="PF00180">
    <property type="entry name" value="Iso_dh"/>
    <property type="match status" value="1"/>
</dbReference>
<name>E0SSB3_IGNAA</name>
<reference evidence="4 5" key="1">
    <citation type="journal article" date="2010" name="Stand. Genomic Sci.">
        <title>Complete genome sequence of Ignisphaera aggregans type strain (AQ1.S1).</title>
        <authorList>
            <person name="Goker M."/>
            <person name="Held B."/>
            <person name="Lapidus A."/>
            <person name="Nolan M."/>
            <person name="Spring S."/>
            <person name="Yasawong M."/>
            <person name="Lucas S."/>
            <person name="Glavina Del Rio T."/>
            <person name="Tice H."/>
            <person name="Cheng J.F."/>
            <person name="Goodwin L."/>
            <person name="Tapia R."/>
            <person name="Pitluck S."/>
            <person name="Liolios K."/>
            <person name="Ivanova N."/>
            <person name="Mavromatis K."/>
            <person name="Mikhailova N."/>
            <person name="Pati A."/>
            <person name="Chen A."/>
            <person name="Palaniappan K."/>
            <person name="Brambilla E."/>
            <person name="Land M."/>
            <person name="Hauser L."/>
            <person name="Chang Y.J."/>
            <person name="Jeffries C.D."/>
            <person name="Brettin T."/>
            <person name="Detter J.C."/>
            <person name="Han C."/>
            <person name="Rohde M."/>
            <person name="Sikorski J."/>
            <person name="Woyke T."/>
            <person name="Bristow J."/>
            <person name="Eisen J.A."/>
            <person name="Markowitz V."/>
            <person name="Hugenholtz P."/>
            <person name="Kyrpides N.C."/>
            <person name="Klenk H.P."/>
        </authorList>
    </citation>
    <scope>NUCLEOTIDE SEQUENCE [LARGE SCALE GENOMIC DNA]</scope>
    <source>
        <strain evidence="5">DSM 17230 / JCM 13409 / AQ1.S1</strain>
    </source>
</reference>
<sequence length="342" mass="38072">MAKKYRIGVIEGDGIGPEIVSATLHILNHLPLDLEYIKIEAGYTYYKKSGRGIEEDFIDKVKELDAILKGPLYTPPGAIEFKSVNVLIRRELDLYANIRPFKSYRGISLRNFNIVIVRENLEDVYVGIEGEYNRTAIALRIISERETERVAEYAFKYAEDHGFKKVTVVHKANILKISDGLFRDVFFRVAKRYPNIVADEIIVDTAAYTIVKNPEKIQVLVTPNLYGDILADLLAGMVGSLGLCGSAQIGESIGVFEPVHGVAFDIAGKGIANPIGEILSAKMMLEYLGHKHGDQRLILYAKKIDEAINIVIEEKKLLTPDLGGSFKTMDIANTIIDIIKSS</sequence>
<dbReference type="GO" id="GO:0004449">
    <property type="term" value="F:isocitrate dehydrogenase (NAD+) activity"/>
    <property type="evidence" value="ECO:0007669"/>
    <property type="project" value="UniProtKB-EC"/>
</dbReference>
<dbReference type="SUPFAM" id="SSF53659">
    <property type="entry name" value="Isocitrate/Isopropylmalate dehydrogenase-like"/>
    <property type="match status" value="1"/>
</dbReference>
<organism evidence="4 5">
    <name type="scientific">Ignisphaera aggregans (strain DSM 17230 / JCM 13409 / AQ1.S1)</name>
    <dbReference type="NCBI Taxonomy" id="583356"/>
    <lineage>
        <taxon>Archaea</taxon>
        <taxon>Thermoproteota</taxon>
        <taxon>Thermoprotei</taxon>
        <taxon>Desulfurococcales</taxon>
        <taxon>Desulfurococcaceae</taxon>
        <taxon>Ignisphaera</taxon>
    </lineage>
</organism>
<evidence type="ECO:0000259" key="3">
    <source>
        <dbReference type="SMART" id="SM01329"/>
    </source>
</evidence>
<dbReference type="EMBL" id="CP002098">
    <property type="protein sequence ID" value="ADM28570.1"/>
    <property type="molecule type" value="Genomic_DNA"/>
</dbReference>
<dbReference type="GO" id="GO:0006102">
    <property type="term" value="P:isocitrate metabolic process"/>
    <property type="evidence" value="ECO:0007669"/>
    <property type="project" value="TreeGrafter"/>
</dbReference>
<dbReference type="HOGENOM" id="CLU_031953_0_1_2"/>
<dbReference type="BioCyc" id="IAGG583356:GHAH-1760-MONOMER"/>
<dbReference type="SMART" id="SM01329">
    <property type="entry name" value="Iso_dh"/>
    <property type="match status" value="1"/>
</dbReference>
<feature type="domain" description="Isopropylmalate dehydrogenase-like" evidence="3">
    <location>
        <begin position="6"/>
        <end position="335"/>
    </location>
</feature>
<gene>
    <name evidence="4" type="ordered locus">Igag_1773</name>
</gene>
<dbReference type="Proteomes" id="UP000001304">
    <property type="component" value="Chromosome"/>
</dbReference>